<dbReference type="EMBL" id="AEQN01000022">
    <property type="protein sequence ID" value="EFV01309.1"/>
    <property type="molecule type" value="Genomic_DNA"/>
</dbReference>
<keyword evidence="1" id="KW-0472">Membrane</keyword>
<protein>
    <submittedName>
        <fullName evidence="2">Uncharacterized protein</fullName>
    </submittedName>
</protein>
<organism evidence="2 3">
    <name type="scientific">Pseudoramibacter alactolyticus ATCC 23263</name>
    <dbReference type="NCBI Taxonomy" id="887929"/>
    <lineage>
        <taxon>Bacteria</taxon>
        <taxon>Bacillati</taxon>
        <taxon>Bacillota</taxon>
        <taxon>Clostridia</taxon>
        <taxon>Eubacteriales</taxon>
        <taxon>Eubacteriaceae</taxon>
        <taxon>Pseudoramibacter</taxon>
    </lineage>
</organism>
<name>E6MHY5_9FIRM</name>
<comment type="caution">
    <text evidence="2">The sequence shown here is derived from an EMBL/GenBank/DDBJ whole genome shotgun (WGS) entry which is preliminary data.</text>
</comment>
<evidence type="ECO:0000313" key="3">
    <source>
        <dbReference type="Proteomes" id="UP000004754"/>
    </source>
</evidence>
<keyword evidence="3" id="KW-1185">Reference proteome</keyword>
<dbReference type="AlphaFoldDB" id="E6MHY5"/>
<reference evidence="2 3" key="1">
    <citation type="submission" date="2010-12" db="EMBL/GenBank/DDBJ databases">
        <authorList>
            <person name="Muzny D."/>
            <person name="Qin X."/>
            <person name="Deng J."/>
            <person name="Jiang H."/>
            <person name="Liu Y."/>
            <person name="Qu J."/>
            <person name="Song X.-Z."/>
            <person name="Zhang L."/>
            <person name="Thornton R."/>
            <person name="Coyle M."/>
            <person name="Francisco L."/>
            <person name="Jackson L."/>
            <person name="Javaid M."/>
            <person name="Korchina V."/>
            <person name="Kovar C."/>
            <person name="Mata R."/>
            <person name="Mathew T."/>
            <person name="Ngo R."/>
            <person name="Nguyen L."/>
            <person name="Nguyen N."/>
            <person name="Okwuonu G."/>
            <person name="Ongeri F."/>
            <person name="Pham C."/>
            <person name="Simmons D."/>
            <person name="Wilczek-Boney K."/>
            <person name="Hale W."/>
            <person name="Jakkamsetti A."/>
            <person name="Pham P."/>
            <person name="Ruth R."/>
            <person name="San Lucas F."/>
            <person name="Warren J."/>
            <person name="Zhang J."/>
            <person name="Zhao Z."/>
            <person name="Zhou C."/>
            <person name="Zhu D."/>
            <person name="Lee S."/>
            <person name="Bess C."/>
            <person name="Blankenburg K."/>
            <person name="Forbes L."/>
            <person name="Fu Q."/>
            <person name="Gubbala S."/>
            <person name="Hirani K."/>
            <person name="Jayaseelan J.C."/>
            <person name="Lara F."/>
            <person name="Munidasa M."/>
            <person name="Palculict T."/>
            <person name="Patil S."/>
            <person name="Pu L.-L."/>
            <person name="Saada N."/>
            <person name="Tang L."/>
            <person name="Weissenberger G."/>
            <person name="Zhu Y."/>
            <person name="Hemphill L."/>
            <person name="Shang Y."/>
            <person name="Youmans B."/>
            <person name="Ayvaz T."/>
            <person name="Ross M."/>
            <person name="Santibanez J."/>
            <person name="Aqrawi P."/>
            <person name="Gross S."/>
            <person name="Joshi V."/>
            <person name="Fowler G."/>
            <person name="Nazareth L."/>
            <person name="Reid J."/>
            <person name="Worley K."/>
            <person name="Petrosino J."/>
            <person name="Highlander S."/>
            <person name="Gibbs R."/>
        </authorList>
    </citation>
    <scope>NUCLEOTIDE SEQUENCE [LARGE SCALE GENOMIC DNA]</scope>
    <source>
        <strain evidence="2 3">ATCC 23263</strain>
    </source>
</reference>
<feature type="transmembrane region" description="Helical" evidence="1">
    <location>
        <begin position="49"/>
        <end position="70"/>
    </location>
</feature>
<accession>E6MHY5</accession>
<proteinExistence type="predicted"/>
<gene>
    <name evidence="2" type="ORF">HMP0721_1690</name>
</gene>
<dbReference type="eggNOG" id="ENOG5032XVR">
    <property type="taxonomic scope" value="Bacteria"/>
</dbReference>
<evidence type="ECO:0000313" key="2">
    <source>
        <dbReference type="EMBL" id="EFV01309.1"/>
    </source>
</evidence>
<evidence type="ECO:0000256" key="1">
    <source>
        <dbReference type="SAM" id="Phobius"/>
    </source>
</evidence>
<keyword evidence="1" id="KW-0812">Transmembrane</keyword>
<dbReference type="Proteomes" id="UP000004754">
    <property type="component" value="Unassembled WGS sequence"/>
</dbReference>
<sequence>MAAASRRRTVTARAGFRRAFRFWDIMNPNQRGAPILKRPLKQEALMKKIFLWIAGILAACALIVTATILIDIRQYGAGKVHLRQVMAVNLRHNTLLLEKHGQKELFLTDHDWTGDEVLKRGCKEVDRMGSMGFYVTPDGTKFTVLDTDEWCPWFRLHRIEGISLKQLGLGS</sequence>
<keyword evidence="1" id="KW-1133">Transmembrane helix</keyword>
<dbReference type="STRING" id="887929.HMP0721_1690"/>
<dbReference type="HOGENOM" id="CLU_133258_0_0_9"/>